<organism evidence="1 2">
    <name type="scientific">Opitutus terrae (strain DSM 11246 / JCM 15787 / PB90-1)</name>
    <dbReference type="NCBI Taxonomy" id="452637"/>
    <lineage>
        <taxon>Bacteria</taxon>
        <taxon>Pseudomonadati</taxon>
        <taxon>Verrucomicrobiota</taxon>
        <taxon>Opitutia</taxon>
        <taxon>Opitutales</taxon>
        <taxon>Opitutaceae</taxon>
        <taxon>Opitutus</taxon>
    </lineage>
</organism>
<proteinExistence type="predicted"/>
<dbReference type="OrthoDB" id="8847032at2"/>
<evidence type="ECO:0000313" key="1">
    <source>
        <dbReference type="EMBL" id="ACB77415.1"/>
    </source>
</evidence>
<dbReference type="AlphaFoldDB" id="B2A079"/>
<protein>
    <recommendedName>
        <fullName evidence="3">Lipoprotein</fullName>
    </recommendedName>
</protein>
<dbReference type="PROSITE" id="PS51257">
    <property type="entry name" value="PROKAR_LIPOPROTEIN"/>
    <property type="match status" value="1"/>
</dbReference>
<evidence type="ECO:0000313" key="2">
    <source>
        <dbReference type="Proteomes" id="UP000007013"/>
    </source>
</evidence>
<dbReference type="Proteomes" id="UP000007013">
    <property type="component" value="Chromosome"/>
</dbReference>
<gene>
    <name evidence="1" type="ordered locus">Oter_4141</name>
</gene>
<dbReference type="STRING" id="452637.Oter_4141"/>
<name>B2A079_OPITP</name>
<accession>B2A079</accession>
<dbReference type="HOGENOM" id="CLU_1401251_0_0_0"/>
<dbReference type="EMBL" id="CP001032">
    <property type="protein sequence ID" value="ACB77415.1"/>
    <property type="molecule type" value="Genomic_DNA"/>
</dbReference>
<keyword evidence="2" id="KW-1185">Reference proteome</keyword>
<evidence type="ECO:0008006" key="3">
    <source>
        <dbReference type="Google" id="ProtNLM"/>
    </source>
</evidence>
<dbReference type="eggNOG" id="ENOG50347DQ">
    <property type="taxonomic scope" value="Bacteria"/>
</dbReference>
<sequence length="194" mass="21114">MNLLVRLQPWVLLGAAFGLGGCSTPTGTTSQPAAAVAPANPAANVAEWRHTATRDFEHEFPGKGLGVSRRYDSEDGWADVYIYDLRETWVDGCSDPKFAGAFDAACEDVRAAAQLGHYAEVKSDPPETGTAGALPVRWIRFSYRHQGKPIESYLLMTCARGHVLKARVSLFVPTPANAWASVQSLMQQQVRLIP</sequence>
<reference evidence="1 2" key="1">
    <citation type="journal article" date="2011" name="J. Bacteriol.">
        <title>Genome sequence of the verrucomicrobium Opitutus terrae PB90-1, an abundant inhabitant of rice paddy soil ecosystems.</title>
        <authorList>
            <person name="van Passel M.W."/>
            <person name="Kant R."/>
            <person name="Palva A."/>
            <person name="Copeland A."/>
            <person name="Lucas S."/>
            <person name="Lapidus A."/>
            <person name="Glavina del Rio T."/>
            <person name="Pitluck S."/>
            <person name="Goltsman E."/>
            <person name="Clum A."/>
            <person name="Sun H."/>
            <person name="Schmutz J."/>
            <person name="Larimer F.W."/>
            <person name="Land M.L."/>
            <person name="Hauser L."/>
            <person name="Kyrpides N."/>
            <person name="Mikhailova N."/>
            <person name="Richardson P.P."/>
            <person name="Janssen P.H."/>
            <person name="de Vos W.M."/>
            <person name="Smidt H."/>
        </authorList>
    </citation>
    <scope>NUCLEOTIDE SEQUENCE [LARGE SCALE GENOMIC DNA]</scope>
    <source>
        <strain evidence="2">DSM 11246 / JCM 15787 / PB90-1</strain>
    </source>
</reference>
<dbReference type="KEGG" id="ote:Oter_4141"/>
<dbReference type="RefSeq" id="WP_012376943.1">
    <property type="nucleotide sequence ID" value="NC_010571.1"/>
</dbReference>